<feature type="region of interest" description="Disordered" evidence="3">
    <location>
        <begin position="1"/>
        <end position="24"/>
    </location>
</feature>
<evidence type="ECO:0000256" key="3">
    <source>
        <dbReference type="SAM" id="MobiDB-lite"/>
    </source>
</evidence>
<feature type="region of interest" description="Disordered" evidence="3">
    <location>
        <begin position="619"/>
        <end position="638"/>
    </location>
</feature>
<dbReference type="PANTHER" id="PTHR22881">
    <property type="entry name" value="BROMODOMAIN CONTAINING PROTEIN"/>
    <property type="match status" value="1"/>
</dbReference>
<dbReference type="InterPro" id="IPR036427">
    <property type="entry name" value="Bromodomain-like_sf"/>
</dbReference>
<feature type="compositionally biased region" description="Low complexity" evidence="3">
    <location>
        <begin position="1"/>
        <end position="16"/>
    </location>
</feature>
<dbReference type="SUPFAM" id="SSF47370">
    <property type="entry name" value="Bromodomain"/>
    <property type="match status" value="1"/>
</dbReference>
<name>A0AAD3HE75_9STRA</name>
<dbReference type="AlphaFoldDB" id="A0AAD3HE75"/>
<feature type="region of interest" description="Disordered" evidence="3">
    <location>
        <begin position="301"/>
        <end position="329"/>
    </location>
</feature>
<dbReference type="Proteomes" id="UP001054902">
    <property type="component" value="Unassembled WGS sequence"/>
</dbReference>
<evidence type="ECO:0000313" key="5">
    <source>
        <dbReference type="EMBL" id="GFH60061.1"/>
    </source>
</evidence>
<accession>A0AAD3HE75</accession>
<organism evidence="5 6">
    <name type="scientific">Chaetoceros tenuissimus</name>
    <dbReference type="NCBI Taxonomy" id="426638"/>
    <lineage>
        <taxon>Eukaryota</taxon>
        <taxon>Sar</taxon>
        <taxon>Stramenopiles</taxon>
        <taxon>Ochrophyta</taxon>
        <taxon>Bacillariophyta</taxon>
        <taxon>Coscinodiscophyceae</taxon>
        <taxon>Chaetocerotophycidae</taxon>
        <taxon>Chaetocerotales</taxon>
        <taxon>Chaetocerotaceae</taxon>
        <taxon>Chaetoceros</taxon>
    </lineage>
</organism>
<evidence type="ECO:0000256" key="2">
    <source>
        <dbReference type="PROSITE-ProRule" id="PRU00035"/>
    </source>
</evidence>
<gene>
    <name evidence="5" type="ORF">CTEN210_16537</name>
</gene>
<reference evidence="5 6" key="1">
    <citation type="journal article" date="2021" name="Sci. Rep.">
        <title>The genome of the diatom Chaetoceros tenuissimus carries an ancient integrated fragment of an extant virus.</title>
        <authorList>
            <person name="Hongo Y."/>
            <person name="Kimura K."/>
            <person name="Takaki Y."/>
            <person name="Yoshida Y."/>
            <person name="Baba S."/>
            <person name="Kobayashi G."/>
            <person name="Nagasaki K."/>
            <person name="Hano T."/>
            <person name="Tomaru Y."/>
        </authorList>
    </citation>
    <scope>NUCLEOTIDE SEQUENCE [LARGE SCALE GENOMIC DNA]</scope>
    <source>
        <strain evidence="5 6">NIES-3715</strain>
    </source>
</reference>
<feature type="domain" description="Bromo" evidence="4">
    <location>
        <begin position="512"/>
        <end position="575"/>
    </location>
</feature>
<dbReference type="InterPro" id="IPR001487">
    <property type="entry name" value="Bromodomain"/>
</dbReference>
<comment type="caution">
    <text evidence="5">The sequence shown here is derived from an EMBL/GenBank/DDBJ whole genome shotgun (WGS) entry which is preliminary data.</text>
</comment>
<keyword evidence="1 2" id="KW-0103">Bromodomain</keyword>
<dbReference type="PANTHER" id="PTHR22881:SF27">
    <property type="entry name" value="BROMODOMAIN CONTAINING 7_9"/>
    <property type="match status" value="1"/>
</dbReference>
<protein>
    <recommendedName>
        <fullName evidence="4">Bromo domain-containing protein</fullName>
    </recommendedName>
</protein>
<dbReference type="Gene3D" id="1.20.920.10">
    <property type="entry name" value="Bromodomain-like"/>
    <property type="match status" value="1"/>
</dbReference>
<evidence type="ECO:0000259" key="4">
    <source>
        <dbReference type="PROSITE" id="PS50014"/>
    </source>
</evidence>
<feature type="compositionally biased region" description="Polar residues" evidence="3">
    <location>
        <begin position="668"/>
        <end position="678"/>
    </location>
</feature>
<feature type="region of interest" description="Disordered" evidence="3">
    <location>
        <begin position="652"/>
        <end position="679"/>
    </location>
</feature>
<dbReference type="CDD" id="cd04369">
    <property type="entry name" value="Bromodomain"/>
    <property type="match status" value="1"/>
</dbReference>
<dbReference type="InterPro" id="IPR051831">
    <property type="entry name" value="Bromodomain_contain_prot"/>
</dbReference>
<dbReference type="PRINTS" id="PR00503">
    <property type="entry name" value="BROMODOMAIN"/>
</dbReference>
<feature type="compositionally biased region" description="Polar residues" evidence="3">
    <location>
        <begin position="317"/>
        <end position="329"/>
    </location>
</feature>
<dbReference type="PROSITE" id="PS50014">
    <property type="entry name" value="BROMODOMAIN_2"/>
    <property type="match status" value="1"/>
</dbReference>
<dbReference type="SMART" id="SM00297">
    <property type="entry name" value="BROMO"/>
    <property type="match status" value="1"/>
</dbReference>
<evidence type="ECO:0000313" key="6">
    <source>
        <dbReference type="Proteomes" id="UP001054902"/>
    </source>
</evidence>
<keyword evidence="6" id="KW-1185">Reference proteome</keyword>
<dbReference type="Pfam" id="PF00439">
    <property type="entry name" value="Bromodomain"/>
    <property type="match status" value="1"/>
</dbReference>
<proteinExistence type="predicted"/>
<sequence>MSTATATNNSNNTSDSIGPMPVVPDNYPCGRKAQTILRKSLQDSQDPQQTITEIAQQHSLHQYICKAFGTQPLEKQTSSSPQQKRTTRGEIQQLQEEQSQGLIREEFQPESVFTFCNYLGVSKYEMHKAIADQLKAALEYEIDKIDLKKNKAALLDLLQSSFRFINVAELRSVFVTVMKKMGDETPEQLLVLLASRSKKNQNQLKHGELLQSLGLDLKRLVYEADWCSSIRMDGMNAKDGNMPGNISTLDGGKLFSDIIKPFVDMYVTHDSLKKAANLAYTDIFREKRLNTNHRRAIQLQTKTNPSHARKTGKLSALTGTSNTGNTQTVNNDAVEEDQKNVTGVALNEIKEVMGNRPKLLAAMLNLLISEHGKNVNVKSKDNDVSMRLVQGEAFLHCTLLSDILLSYGQLPRDYEDVRLLAQILDRNVCNGIISDQDIVQIQKTIKVIFQSNQDTEQTNVVNIAKFPEKSNAKKNKKKTESPSSIVARSEAERQFELKLLRKIIEAAIVQMKENDPQGLFLNPVTDDIAPNYSKVIKNPMCIRTIEEKALNLRYDTLGKYEIDVQLMFQNCIKYNIGKEGNWFRGEARRQQKKWKDEILSQSKDGYNREMKKRRTQLENALDAQTSAASKALEESKKKEIMEKQRELLQRANKQRVGEKRKADVISAGNPTSSNSTEISPLPETVEKKKKKEMSIPSMPAIASMLLADPFVVRLLYDKILRAIKKDVLNKSSIPSDHSTIPSILQLINIANLSSKVCAVRGKTFVVPNGGLFDQSRDSEGNENVHISEPFVILRQQIPKLTNLLLTIDIDKRILSGDLQILSPLPDTQNEEWNDKSNVSKRVLLDLVEGALVHLIQGGISNEMALLKQCPRFFVAINNVSQGDMTSELCFFTALTHALLRYKMKLPHSIRDMIVEGWMSWMSKCEKENITTSYLHSCFIALLLEWSSFGNVLLPVDTLLEWLSKAVKICDVKSKESFATSWEKNEVEFSSIKSMYEEVFKGLPEDRAQKLRESIGISTGIEHTAENTNDSAMVVDN</sequence>
<evidence type="ECO:0000256" key="1">
    <source>
        <dbReference type="ARBA" id="ARBA00023117"/>
    </source>
</evidence>
<dbReference type="EMBL" id="BLLK01000069">
    <property type="protein sequence ID" value="GFH60061.1"/>
    <property type="molecule type" value="Genomic_DNA"/>
</dbReference>